<feature type="transmembrane region" description="Helical" evidence="9">
    <location>
        <begin position="90"/>
        <end position="110"/>
    </location>
</feature>
<reference evidence="11 12" key="1">
    <citation type="submission" date="2020-07" db="EMBL/GenBank/DDBJ databases">
        <title>Sequencing the genomes of 1000 actinobacteria strains.</title>
        <authorList>
            <person name="Klenk H.-P."/>
        </authorList>
    </citation>
    <scope>NUCLEOTIDE SEQUENCE [LARGE SCALE GENOMIC DNA]</scope>
    <source>
        <strain evidence="11 12">DSM 26154</strain>
    </source>
</reference>
<keyword evidence="4" id="KW-1003">Cell membrane</keyword>
<evidence type="ECO:0000256" key="4">
    <source>
        <dbReference type="ARBA" id="ARBA00022475"/>
    </source>
</evidence>
<dbReference type="GO" id="GO:0005886">
    <property type="term" value="C:plasma membrane"/>
    <property type="evidence" value="ECO:0007669"/>
    <property type="project" value="UniProtKB-SubCell"/>
</dbReference>
<comment type="caution">
    <text evidence="11">The sequence shown here is derived from an EMBL/GenBank/DDBJ whole genome shotgun (WGS) entry which is preliminary data.</text>
</comment>
<evidence type="ECO:0000256" key="7">
    <source>
        <dbReference type="ARBA" id="ARBA00023065"/>
    </source>
</evidence>
<evidence type="ECO:0000313" key="11">
    <source>
        <dbReference type="EMBL" id="NYF98769.1"/>
    </source>
</evidence>
<protein>
    <submittedName>
        <fullName evidence="11">NhaP-type Na+/H+ or K+/H+ antiporter</fullName>
    </submittedName>
</protein>
<evidence type="ECO:0000256" key="6">
    <source>
        <dbReference type="ARBA" id="ARBA00022989"/>
    </source>
</evidence>
<proteinExistence type="predicted"/>
<evidence type="ECO:0000259" key="10">
    <source>
        <dbReference type="Pfam" id="PF00999"/>
    </source>
</evidence>
<gene>
    <name evidence="11" type="ORF">BJY20_002161</name>
</gene>
<organism evidence="11 12">
    <name type="scientific">Janibacter cremeus</name>
    <dbReference type="NCBI Taxonomy" id="1285192"/>
    <lineage>
        <taxon>Bacteria</taxon>
        <taxon>Bacillati</taxon>
        <taxon>Actinomycetota</taxon>
        <taxon>Actinomycetes</taxon>
        <taxon>Micrococcales</taxon>
        <taxon>Intrasporangiaceae</taxon>
        <taxon>Janibacter</taxon>
    </lineage>
</organism>
<feature type="transmembrane region" description="Helical" evidence="9">
    <location>
        <begin position="46"/>
        <end position="69"/>
    </location>
</feature>
<dbReference type="InterPro" id="IPR038770">
    <property type="entry name" value="Na+/solute_symporter_sf"/>
</dbReference>
<dbReference type="PANTHER" id="PTHR32507">
    <property type="entry name" value="NA(+)/H(+) ANTIPORTER 1"/>
    <property type="match status" value="1"/>
</dbReference>
<comment type="subcellular location">
    <subcellularLocation>
        <location evidence="1">Cell membrane</location>
        <topology evidence="1">Multi-pass membrane protein</topology>
    </subcellularLocation>
</comment>
<dbReference type="PANTHER" id="PTHR32507:SF8">
    <property type="entry name" value="CNH1P"/>
    <property type="match status" value="1"/>
</dbReference>
<dbReference type="RefSeq" id="WP_185991541.1">
    <property type="nucleotide sequence ID" value="NZ_JACCAE010000001.1"/>
</dbReference>
<feature type="transmembrane region" description="Helical" evidence="9">
    <location>
        <begin position="277"/>
        <end position="296"/>
    </location>
</feature>
<keyword evidence="12" id="KW-1185">Reference proteome</keyword>
<keyword evidence="7" id="KW-0406">Ion transport</keyword>
<dbReference type="GO" id="GO:1902600">
    <property type="term" value="P:proton transmembrane transport"/>
    <property type="evidence" value="ECO:0007669"/>
    <property type="project" value="InterPro"/>
</dbReference>
<feature type="transmembrane region" description="Helical" evidence="9">
    <location>
        <begin position="191"/>
        <end position="209"/>
    </location>
</feature>
<evidence type="ECO:0000256" key="2">
    <source>
        <dbReference type="ARBA" id="ARBA00022448"/>
    </source>
</evidence>
<evidence type="ECO:0000256" key="5">
    <source>
        <dbReference type="ARBA" id="ARBA00022692"/>
    </source>
</evidence>
<sequence>MLELLLVAVAVLGYALVSRRLAMSAFTSAMFFTSVGLLVGTGGVGWFDLAIEGEAVTVLVEATLVLVLFSDAVRIDLRELRRELTLPVRLLGIGLPLTVIAGTLVGAWTFPDLGWAGAALLAAVLAPTDAALGQAVVGDPRLPPRVRQTLNVESGLNDGIAVPAVTVLIAVVVAEEAGSPGDWVSLAAREVGFGLAAGLIAGIVGGRLLDSAVVTGRIQGTYRQLATLSVAVLAYSAASLIGGNGFIAAFIAGIAFGHVARDHCAGVQEFAEEEGELLAAVTFVVFGAVLVGPLLGNLDWQIALYAILSLTVVRMLPVLAAMLGSRTLLETQMFFGWFGPRGLASILFALLVLEEVGGEAGETIFAVATSTVLLSVFAHGLTASTWAGRLASRLDSAHEAQPELGWAPELPTRRGHIRRSDA</sequence>
<feature type="transmembrane region" description="Helical" evidence="9">
    <location>
        <begin position="116"/>
        <end position="137"/>
    </location>
</feature>
<feature type="domain" description="Cation/H+ exchanger transmembrane" evidence="10">
    <location>
        <begin position="8"/>
        <end position="385"/>
    </location>
</feature>
<evidence type="ECO:0000256" key="9">
    <source>
        <dbReference type="SAM" id="Phobius"/>
    </source>
</evidence>
<keyword evidence="3" id="KW-0050">Antiport</keyword>
<dbReference type="Pfam" id="PF00999">
    <property type="entry name" value="Na_H_Exchanger"/>
    <property type="match status" value="1"/>
</dbReference>
<feature type="transmembrane region" description="Helical" evidence="9">
    <location>
        <begin position="365"/>
        <end position="387"/>
    </location>
</feature>
<evidence type="ECO:0000256" key="3">
    <source>
        <dbReference type="ARBA" id="ARBA00022449"/>
    </source>
</evidence>
<dbReference type="GO" id="GO:0015297">
    <property type="term" value="F:antiporter activity"/>
    <property type="evidence" value="ECO:0007669"/>
    <property type="project" value="UniProtKB-KW"/>
</dbReference>
<accession>A0A852VS44</accession>
<keyword evidence="8 9" id="KW-0472">Membrane</keyword>
<keyword evidence="6 9" id="KW-1133">Transmembrane helix</keyword>
<dbReference type="InterPro" id="IPR006153">
    <property type="entry name" value="Cation/H_exchanger_TM"/>
</dbReference>
<feature type="transmembrane region" description="Helical" evidence="9">
    <location>
        <begin position="229"/>
        <end position="256"/>
    </location>
</feature>
<feature type="transmembrane region" description="Helical" evidence="9">
    <location>
        <begin position="302"/>
        <end position="322"/>
    </location>
</feature>
<dbReference type="AlphaFoldDB" id="A0A852VS44"/>
<feature type="transmembrane region" description="Helical" evidence="9">
    <location>
        <begin position="334"/>
        <end position="353"/>
    </location>
</feature>
<evidence type="ECO:0000313" key="12">
    <source>
        <dbReference type="Proteomes" id="UP000554054"/>
    </source>
</evidence>
<dbReference type="EMBL" id="JACCAE010000001">
    <property type="protein sequence ID" value="NYF98769.1"/>
    <property type="molecule type" value="Genomic_DNA"/>
</dbReference>
<evidence type="ECO:0000256" key="1">
    <source>
        <dbReference type="ARBA" id="ARBA00004651"/>
    </source>
</evidence>
<name>A0A852VS44_9MICO</name>
<keyword evidence="2" id="KW-0813">Transport</keyword>
<keyword evidence="5 9" id="KW-0812">Transmembrane</keyword>
<dbReference type="Proteomes" id="UP000554054">
    <property type="component" value="Unassembled WGS sequence"/>
</dbReference>
<evidence type="ECO:0000256" key="8">
    <source>
        <dbReference type="ARBA" id="ARBA00023136"/>
    </source>
</evidence>
<dbReference type="Gene3D" id="1.20.1530.20">
    <property type="match status" value="1"/>
</dbReference>